<evidence type="ECO:0000256" key="6">
    <source>
        <dbReference type="SAM" id="MobiDB-lite"/>
    </source>
</evidence>
<dbReference type="FunFam" id="2.10.110.10:FF:000005">
    <property type="entry name" value="Testin isoform 1"/>
    <property type="match status" value="1"/>
</dbReference>
<protein>
    <submittedName>
        <fullName evidence="10">LIM domain protein</fullName>
    </submittedName>
</protein>
<dbReference type="SMART" id="SM00132">
    <property type="entry name" value="LIM"/>
    <property type="match status" value="3"/>
</dbReference>
<dbReference type="SUPFAM" id="SSF57716">
    <property type="entry name" value="Glucocorticoid receptor-like (DNA-binding domain)"/>
    <property type="match status" value="2"/>
</dbReference>
<dbReference type="CDD" id="cd09340">
    <property type="entry name" value="LIM1_Testin_like"/>
    <property type="match status" value="1"/>
</dbReference>
<organism evidence="9 10">
    <name type="scientific">Syphacia muris</name>
    <dbReference type="NCBI Taxonomy" id="451379"/>
    <lineage>
        <taxon>Eukaryota</taxon>
        <taxon>Metazoa</taxon>
        <taxon>Ecdysozoa</taxon>
        <taxon>Nematoda</taxon>
        <taxon>Chromadorea</taxon>
        <taxon>Rhabditida</taxon>
        <taxon>Spirurina</taxon>
        <taxon>Oxyuridomorpha</taxon>
        <taxon>Oxyuroidea</taxon>
        <taxon>Oxyuridae</taxon>
        <taxon>Syphacia</taxon>
    </lineage>
</organism>
<reference evidence="10" key="1">
    <citation type="submission" date="2016-04" db="UniProtKB">
        <authorList>
            <consortium name="WormBaseParasite"/>
        </authorList>
    </citation>
    <scope>IDENTIFICATION</scope>
</reference>
<dbReference type="PROSITE" id="PS00478">
    <property type="entry name" value="LIM_DOMAIN_1"/>
    <property type="match status" value="1"/>
</dbReference>
<feature type="domain" description="PET" evidence="8">
    <location>
        <begin position="230"/>
        <end position="347"/>
    </location>
</feature>
<dbReference type="Pfam" id="PF06297">
    <property type="entry name" value="PET"/>
    <property type="match status" value="1"/>
</dbReference>
<feature type="compositionally biased region" description="Acidic residues" evidence="6">
    <location>
        <begin position="200"/>
        <end position="210"/>
    </location>
</feature>
<dbReference type="InterPro" id="IPR010442">
    <property type="entry name" value="PET_domain"/>
</dbReference>
<keyword evidence="3 5" id="KW-0862">Zinc</keyword>
<dbReference type="Pfam" id="PF00412">
    <property type="entry name" value="LIM"/>
    <property type="match status" value="3"/>
</dbReference>
<dbReference type="WBParaSite" id="SMUV_0000237201-mRNA-1">
    <property type="protein sequence ID" value="SMUV_0000237201-mRNA-1"/>
    <property type="gene ID" value="SMUV_0000237201"/>
</dbReference>
<dbReference type="PANTHER" id="PTHR24211:SF22">
    <property type="entry name" value="TESTIN"/>
    <property type="match status" value="1"/>
</dbReference>
<dbReference type="AlphaFoldDB" id="A0A0N5ADV0"/>
<dbReference type="STRING" id="451379.A0A0N5ADV0"/>
<dbReference type="Gene3D" id="2.10.110.10">
    <property type="entry name" value="Cysteine Rich Protein"/>
    <property type="match status" value="3"/>
</dbReference>
<evidence type="ECO:0000256" key="2">
    <source>
        <dbReference type="ARBA" id="ARBA00022737"/>
    </source>
</evidence>
<dbReference type="PANTHER" id="PTHR24211">
    <property type="entry name" value="LIM DOMAIN-CONTAINING PROTEIN"/>
    <property type="match status" value="1"/>
</dbReference>
<evidence type="ECO:0000313" key="10">
    <source>
        <dbReference type="WBParaSite" id="SMUV_0000237201-mRNA-1"/>
    </source>
</evidence>
<evidence type="ECO:0000256" key="3">
    <source>
        <dbReference type="ARBA" id="ARBA00022833"/>
    </source>
</evidence>
<keyword evidence="2" id="KW-0677">Repeat</keyword>
<evidence type="ECO:0000256" key="1">
    <source>
        <dbReference type="ARBA" id="ARBA00022723"/>
    </source>
</evidence>
<feature type="compositionally biased region" description="Basic and acidic residues" evidence="6">
    <location>
        <begin position="188"/>
        <end position="199"/>
    </location>
</feature>
<proteinExistence type="predicted"/>
<evidence type="ECO:0000256" key="5">
    <source>
        <dbReference type="PROSITE-ProRule" id="PRU00125"/>
    </source>
</evidence>
<evidence type="ECO:0000259" key="7">
    <source>
        <dbReference type="PROSITE" id="PS50023"/>
    </source>
</evidence>
<keyword evidence="4 5" id="KW-0440">LIM domain</keyword>
<dbReference type="InterPro" id="IPR047120">
    <property type="entry name" value="Pk/Esn/Tes"/>
</dbReference>
<feature type="domain" description="LIM zinc-binding" evidence="7">
    <location>
        <begin position="425"/>
        <end position="485"/>
    </location>
</feature>
<dbReference type="InterPro" id="IPR001781">
    <property type="entry name" value="Znf_LIM"/>
</dbReference>
<evidence type="ECO:0000259" key="8">
    <source>
        <dbReference type="PROSITE" id="PS51303"/>
    </source>
</evidence>
<accession>A0A0N5ADV0</accession>
<sequence>MSDLKLKPVPVNAGEYDRAKGRLGHQTGEGSRCLKCDCPGLDLHYWRLVVFDCYLTLLPLDCSKKVCKNCMHKMDDHDVIDVEEDHGKMIIGKLFDLKEHSPIEAFDVKHSESSMAIPIKQKKKSKGKAEGNKAIGVDAEVVKVGGIEGKVVEGENIARGVEVKGVEVRGVKANVVKARGIGGKVAESEDVRARNRRAEDEEEEDAEEAESTLPVPAAKFVYIFQKNFPISQYNVTIENPAGKDRAVEYTWVPTNDTVLIEKYFAALPEEERPISGTAGALDRRQKLQYQLPYHDSNAAAARSLKTDEDIELHTKFIKTIKEKVVGVGQLIEWTEVVRKIKAPDEGGRRAGPVGERGNYGRCRTCGVFMKVGDVGVITDHGNKTEVWHPNCFRCHTCHQRLVDMLYFYKDGEYYCGRHFGDSMYPRCAGCDELIFSKEYTFAESKNWHFDHFCCFGCDKELGGHRYMVRDEQPYCFECYMRNFAKTCRSCHGKIAPDQQRISYKNLHWHADGRCFQCRACHKVLLNQRFIIKSSEVFCSSNCKNAHYGKGLIRIY</sequence>
<dbReference type="PROSITE" id="PS50023">
    <property type="entry name" value="LIM_DOMAIN_2"/>
    <property type="match status" value="2"/>
</dbReference>
<feature type="region of interest" description="Disordered" evidence="6">
    <location>
        <begin position="188"/>
        <end position="212"/>
    </location>
</feature>
<keyword evidence="9" id="KW-1185">Reference proteome</keyword>
<keyword evidence="1 5" id="KW-0479">Metal-binding</keyword>
<dbReference type="CDD" id="cd09341">
    <property type="entry name" value="LIM2_Testin_like"/>
    <property type="match status" value="1"/>
</dbReference>
<dbReference type="PROSITE" id="PS51303">
    <property type="entry name" value="PET"/>
    <property type="match status" value="1"/>
</dbReference>
<name>A0A0N5ADV0_9BILA</name>
<evidence type="ECO:0000313" key="9">
    <source>
        <dbReference type="Proteomes" id="UP000046393"/>
    </source>
</evidence>
<dbReference type="GO" id="GO:0008270">
    <property type="term" value="F:zinc ion binding"/>
    <property type="evidence" value="ECO:0007669"/>
    <property type="project" value="InterPro"/>
</dbReference>
<feature type="domain" description="LIM zinc-binding" evidence="7">
    <location>
        <begin position="360"/>
        <end position="424"/>
    </location>
</feature>
<evidence type="ECO:0000256" key="4">
    <source>
        <dbReference type="ARBA" id="ARBA00023038"/>
    </source>
</evidence>
<dbReference type="Proteomes" id="UP000046393">
    <property type="component" value="Unplaced"/>
</dbReference>